<dbReference type="Proteomes" id="UP001596398">
    <property type="component" value="Unassembled WGS sequence"/>
</dbReference>
<name>A0ABD5ZQM6_9EURY</name>
<dbReference type="RefSeq" id="WP_276233753.1">
    <property type="nucleotide sequence ID" value="NZ_CP119802.1"/>
</dbReference>
<dbReference type="EMBL" id="JBHTAP010000001">
    <property type="protein sequence ID" value="MFC7235616.1"/>
    <property type="molecule type" value="Genomic_DNA"/>
</dbReference>
<proteinExistence type="predicted"/>
<reference evidence="1 2" key="1">
    <citation type="journal article" date="2019" name="Int. J. Syst. Evol. Microbiol.">
        <title>The Global Catalogue of Microorganisms (GCM) 10K type strain sequencing project: providing services to taxonomists for standard genome sequencing and annotation.</title>
        <authorList>
            <consortium name="The Broad Institute Genomics Platform"/>
            <consortium name="The Broad Institute Genome Sequencing Center for Infectious Disease"/>
            <person name="Wu L."/>
            <person name="Ma J."/>
        </authorList>
    </citation>
    <scope>NUCLEOTIDE SEQUENCE [LARGE SCALE GENOMIC DNA]</scope>
    <source>
        <strain evidence="1 2">DT85</strain>
    </source>
</reference>
<keyword evidence="2" id="KW-1185">Reference proteome</keyword>
<comment type="caution">
    <text evidence="1">The sequence shown here is derived from an EMBL/GenBank/DDBJ whole genome shotgun (WGS) entry which is preliminary data.</text>
</comment>
<dbReference type="GeneID" id="79267313"/>
<protein>
    <submittedName>
        <fullName evidence="1">Uncharacterized protein</fullName>
    </submittedName>
</protein>
<sequence length="128" mass="14351">MDEVDLGIPRGILDSLPEESVTPQDMERALEGYERRVNGLIAAAEDDAAAASGVLDVVEHLESRAERYDEFVPELRAWGQSPIHAIAWRNFCVALVDQLYAHGDLGERLDRERNHRIVDDGIRMGRGK</sequence>
<accession>A0ABD5ZQM6</accession>
<gene>
    <name evidence="1" type="ORF">ACFQJ4_09855</name>
</gene>
<dbReference type="Pfam" id="PF25926">
    <property type="entry name" value="DUF7971"/>
    <property type="match status" value="1"/>
</dbReference>
<evidence type="ECO:0000313" key="1">
    <source>
        <dbReference type="EMBL" id="MFC7235616.1"/>
    </source>
</evidence>
<dbReference type="AlphaFoldDB" id="A0ABD5ZQM6"/>
<organism evidence="1 2">
    <name type="scientific">Halosegnis marinus</name>
    <dbReference type="NCBI Taxonomy" id="3034023"/>
    <lineage>
        <taxon>Archaea</taxon>
        <taxon>Methanobacteriati</taxon>
        <taxon>Methanobacteriota</taxon>
        <taxon>Stenosarchaea group</taxon>
        <taxon>Halobacteria</taxon>
        <taxon>Halobacteriales</taxon>
        <taxon>Natronomonadaceae</taxon>
        <taxon>Halosegnis</taxon>
    </lineage>
</organism>
<dbReference type="InterPro" id="IPR058277">
    <property type="entry name" value="DUF7971"/>
</dbReference>
<evidence type="ECO:0000313" key="2">
    <source>
        <dbReference type="Proteomes" id="UP001596398"/>
    </source>
</evidence>